<organism evidence="2 3">
    <name type="scientific">Actinomyces capricornis</name>
    <dbReference type="NCBI Taxonomy" id="2755559"/>
    <lineage>
        <taxon>Bacteria</taxon>
        <taxon>Bacillati</taxon>
        <taxon>Actinomycetota</taxon>
        <taxon>Actinomycetes</taxon>
        <taxon>Actinomycetales</taxon>
        <taxon>Actinomycetaceae</taxon>
        <taxon>Actinomyces</taxon>
    </lineage>
</organism>
<dbReference type="EMBL" id="AP025017">
    <property type="protein sequence ID" value="BDA63769.1"/>
    <property type="molecule type" value="Genomic_DNA"/>
</dbReference>
<evidence type="ECO:0000313" key="3">
    <source>
        <dbReference type="Proteomes" id="UP000824496"/>
    </source>
</evidence>
<feature type="compositionally biased region" description="Basic and acidic residues" evidence="1">
    <location>
        <begin position="35"/>
        <end position="46"/>
    </location>
</feature>
<evidence type="ECO:0000313" key="2">
    <source>
        <dbReference type="EMBL" id="BDA63769.1"/>
    </source>
</evidence>
<accession>A0ABN6K2C7</accession>
<feature type="compositionally biased region" description="Polar residues" evidence="1">
    <location>
        <begin position="25"/>
        <end position="34"/>
    </location>
</feature>
<proteinExistence type="predicted"/>
<gene>
    <name evidence="2" type="ORF">MANAM107_06030</name>
</gene>
<name>A0ABN6K2C7_9ACTO</name>
<dbReference type="Proteomes" id="UP000824496">
    <property type="component" value="Chromosome"/>
</dbReference>
<protein>
    <submittedName>
        <fullName evidence="2">Uncharacterized protein</fullName>
    </submittedName>
</protein>
<keyword evidence="3" id="KW-1185">Reference proteome</keyword>
<evidence type="ECO:0000256" key="1">
    <source>
        <dbReference type="SAM" id="MobiDB-lite"/>
    </source>
</evidence>
<reference evidence="2 3" key="1">
    <citation type="submission" date="2021-08" db="EMBL/GenBank/DDBJ databases">
        <title>Whole genome sequence of novel Actinomyces species strain MAS-1.</title>
        <authorList>
            <person name="Saito M."/>
            <person name="Kuwahara N."/>
            <person name="Takizawa T."/>
            <person name="Gotouda H."/>
            <person name="Ochiai T."/>
        </authorList>
    </citation>
    <scope>NUCLEOTIDE SEQUENCE [LARGE SCALE GENOMIC DNA]</scope>
    <source>
        <strain evidence="2 3">MAS-1</strain>
    </source>
</reference>
<sequence>MTSSGRPVGEEGDDDVASTGPPTQPETLKATTAPTDRHQELTERTIHTISKITLPRTPLWSPTDIDRDK</sequence>
<feature type="region of interest" description="Disordered" evidence="1">
    <location>
        <begin position="1"/>
        <end position="50"/>
    </location>
</feature>